<name>A0A1B8QEW3_9GAMM</name>
<dbReference type="OrthoDB" id="6647719at2"/>
<dbReference type="AlphaFoldDB" id="A0A1B8QEW3"/>
<organism evidence="4 5">
    <name type="scientific">Faucicola atlantae</name>
    <dbReference type="NCBI Taxonomy" id="34059"/>
    <lineage>
        <taxon>Bacteria</taxon>
        <taxon>Pseudomonadati</taxon>
        <taxon>Pseudomonadota</taxon>
        <taxon>Gammaproteobacteria</taxon>
        <taxon>Moraxellales</taxon>
        <taxon>Moraxellaceae</taxon>
        <taxon>Faucicola</taxon>
    </lineage>
</organism>
<comment type="caution">
    <text evidence="4">The sequence shown here is derived from an EMBL/GenBank/DDBJ whole genome shotgun (WGS) entry which is preliminary data.</text>
</comment>
<gene>
    <name evidence="4" type="ORF">A9308_03945</name>
</gene>
<dbReference type="RefSeq" id="WP_067235105.1">
    <property type="nucleotide sequence ID" value="NZ_LZMZ01000006.1"/>
</dbReference>
<keyword evidence="1" id="KW-0778">Tellurium resistance</keyword>
<protein>
    <recommendedName>
        <fullName evidence="3">TerD domain-containing protein</fullName>
    </recommendedName>
</protein>
<evidence type="ECO:0000256" key="2">
    <source>
        <dbReference type="SAM" id="MobiDB-lite"/>
    </source>
</evidence>
<evidence type="ECO:0000313" key="5">
    <source>
        <dbReference type="Proteomes" id="UP000092508"/>
    </source>
</evidence>
<dbReference type="PANTHER" id="PTHR32097">
    <property type="entry name" value="CAMP-BINDING PROTEIN 1-RELATED"/>
    <property type="match status" value="1"/>
</dbReference>
<evidence type="ECO:0000256" key="1">
    <source>
        <dbReference type="ARBA" id="ARBA00022686"/>
    </source>
</evidence>
<evidence type="ECO:0000313" key="4">
    <source>
        <dbReference type="EMBL" id="OBX80494.1"/>
    </source>
</evidence>
<dbReference type="InterPro" id="IPR051324">
    <property type="entry name" value="Stress/Tellurium_Resist"/>
</dbReference>
<feature type="region of interest" description="Disordered" evidence="2">
    <location>
        <begin position="1"/>
        <end position="76"/>
    </location>
</feature>
<feature type="domain" description="TerD" evidence="3">
    <location>
        <begin position="201"/>
        <end position="377"/>
    </location>
</feature>
<dbReference type="InterPro" id="IPR003325">
    <property type="entry name" value="TerD"/>
</dbReference>
<dbReference type="STRING" id="34059.A9308_03945"/>
<dbReference type="Proteomes" id="UP000092508">
    <property type="component" value="Unassembled WGS sequence"/>
</dbReference>
<dbReference type="Pfam" id="PF02342">
    <property type="entry name" value="TerD"/>
    <property type="match status" value="1"/>
</dbReference>
<accession>A0A1B8QEW3</accession>
<feature type="compositionally biased region" description="Polar residues" evidence="2">
    <location>
        <begin position="19"/>
        <end position="30"/>
    </location>
</feature>
<dbReference type="EMBL" id="LZMZ01000006">
    <property type="protein sequence ID" value="OBX80494.1"/>
    <property type="molecule type" value="Genomic_DNA"/>
</dbReference>
<feature type="compositionally biased region" description="Basic and acidic residues" evidence="2">
    <location>
        <begin position="1"/>
        <end position="17"/>
    </location>
</feature>
<dbReference type="Gene3D" id="2.60.60.30">
    <property type="entry name" value="sav2460 like domains"/>
    <property type="match status" value="1"/>
</dbReference>
<proteinExistence type="predicted"/>
<evidence type="ECO:0000259" key="3">
    <source>
        <dbReference type="Pfam" id="PF02342"/>
    </source>
</evidence>
<dbReference type="PANTHER" id="PTHR32097:SF17">
    <property type="entry name" value="CAMP-BINDING PROTEIN 1-RELATED"/>
    <property type="match status" value="1"/>
</dbReference>
<dbReference type="GO" id="GO:0046690">
    <property type="term" value="P:response to tellurium ion"/>
    <property type="evidence" value="ECO:0007669"/>
    <property type="project" value="UniProtKB-KW"/>
</dbReference>
<dbReference type="CDD" id="cd06974">
    <property type="entry name" value="TerD_like"/>
    <property type="match status" value="1"/>
</dbReference>
<reference evidence="4 5" key="1">
    <citation type="submission" date="2016-06" db="EMBL/GenBank/DDBJ databases">
        <title>Draft genome of Moraxella atlantae CCUG 66109.</title>
        <authorList>
            <person name="Salva-Serra F."/>
            <person name="Engstrom-Jakobsson H."/>
            <person name="Thorell K."/>
            <person name="Gonzales-Siles L."/>
            <person name="Karlsson R."/>
            <person name="Boulund F."/>
            <person name="Engstrand L."/>
            <person name="Kristiansson E."/>
            <person name="Moore E."/>
        </authorList>
    </citation>
    <scope>NUCLEOTIDE SEQUENCE [LARGE SCALE GENOMIC DNA]</scope>
    <source>
        <strain evidence="4 5">CCUG 66109</strain>
    </source>
</reference>
<sequence>MNANDRHTKDANDKELSDENLNQDQPSHVNQPDPLQAKTQAITEGETLVKTSKPKTEPDSTPAPTVTPSFIPATPTPPDIVYSDLRDDTTFATPVKPSALPASQPLSGPVLHNALAEPLSTERLTPTPTDKPTHTSYIPNQPASAFIGDGLGAHEHLVKTPKADAITDASILANSHQRVLGDPQKIADARGRLIEHMDVALKQWILTAEWQRTDISQSKFFGLKHSTQTVDLDLSCLLCNRYGEVLERVWFKNVRDQAEAVRYLGDELLGNTPSQPDPRLDDTLKADERKNFIPDHGSHQERMAILLPRIAPAVFQLVFVVSSYGDYALVQAQHGRCQLADDEGNEIATVDLTRLPDGCRALWLATLSRSADSWRFREENLPLKISKKVSLEHAVSEHLVRAAK</sequence>